<dbReference type="AlphaFoldDB" id="A0A5S5BJL8"/>
<proteinExistence type="predicted"/>
<gene>
    <name evidence="1" type="ORF">A9A72_121488</name>
</gene>
<accession>A0A5S5BJL8</accession>
<comment type="caution">
    <text evidence="1">The sequence shown here is derived from an EMBL/GenBank/DDBJ whole genome shotgun (WGS) entry which is preliminary data.</text>
</comment>
<name>A0A5S5BJL8_STUST</name>
<dbReference type="Proteomes" id="UP000324282">
    <property type="component" value="Unassembled WGS sequence"/>
</dbReference>
<organism evidence="1 2">
    <name type="scientific">Stutzerimonas stutzeri</name>
    <name type="common">Pseudomonas stutzeri</name>
    <dbReference type="NCBI Taxonomy" id="316"/>
    <lineage>
        <taxon>Bacteria</taxon>
        <taxon>Pseudomonadati</taxon>
        <taxon>Pseudomonadota</taxon>
        <taxon>Gammaproteobacteria</taxon>
        <taxon>Pseudomonadales</taxon>
        <taxon>Pseudomonadaceae</taxon>
        <taxon>Stutzerimonas</taxon>
    </lineage>
</organism>
<protein>
    <submittedName>
        <fullName evidence="1">Uncharacterized protein</fullName>
    </submittedName>
</protein>
<reference evidence="1 2" key="1">
    <citation type="submission" date="2019-07" db="EMBL/GenBank/DDBJ databases">
        <title>Deep subsurface shale carbon reservoir microbial communities from Ohio and West Virginia, USA.</title>
        <authorList>
            <person name="Wrighton K."/>
        </authorList>
    </citation>
    <scope>NUCLEOTIDE SEQUENCE [LARGE SCALE GENOMIC DNA]</scope>
    <source>
        <strain evidence="1 2">NP_8Ht</strain>
    </source>
</reference>
<evidence type="ECO:0000313" key="2">
    <source>
        <dbReference type="Proteomes" id="UP000324282"/>
    </source>
</evidence>
<evidence type="ECO:0000313" key="1">
    <source>
        <dbReference type="EMBL" id="TYP66486.1"/>
    </source>
</evidence>
<dbReference type="EMBL" id="VNHQ01000011">
    <property type="protein sequence ID" value="TYP66486.1"/>
    <property type="molecule type" value="Genomic_DNA"/>
</dbReference>
<sequence>MAHPADSKLPMVGRAMNRSQNFDVQTKASGSGNQVICRPARDIFEKEEICRRRQGKTLLILTTHSNLEPHP</sequence>